<feature type="transmembrane region" description="Helical" evidence="1">
    <location>
        <begin position="39"/>
        <end position="58"/>
    </location>
</feature>
<proteinExistence type="predicted"/>
<name>A0A1X9YUL0_9BACT</name>
<protein>
    <submittedName>
        <fullName evidence="2">Uncharacterized protein</fullName>
    </submittedName>
</protein>
<dbReference type="AlphaFoldDB" id="A0A1X9YUL0"/>
<dbReference type="EMBL" id="CP021235">
    <property type="protein sequence ID" value="ARS36600.1"/>
    <property type="molecule type" value="Genomic_DNA"/>
</dbReference>
<gene>
    <name evidence="2" type="ORF">CA264_14895</name>
</gene>
<keyword evidence="1" id="KW-0812">Transmembrane</keyword>
<accession>A0A1X9YUL0</accession>
<evidence type="ECO:0000313" key="3">
    <source>
        <dbReference type="Proteomes" id="UP000266292"/>
    </source>
</evidence>
<dbReference type="KEGG" id="pact:CA264_14895"/>
<sequence>MAMTFLNIDFEDVWVLFVFIHIWLVARYCFGALTGKYPYNFKTLLIVGFVPFIGYYYVMRLPKEAKQ</sequence>
<keyword evidence="1" id="KW-0472">Membrane</keyword>
<keyword evidence="1" id="KW-1133">Transmembrane helix</keyword>
<feature type="transmembrane region" description="Helical" evidence="1">
    <location>
        <begin position="12"/>
        <end position="33"/>
    </location>
</feature>
<keyword evidence="3" id="KW-1185">Reference proteome</keyword>
<evidence type="ECO:0000256" key="1">
    <source>
        <dbReference type="SAM" id="Phobius"/>
    </source>
</evidence>
<dbReference type="Proteomes" id="UP000266292">
    <property type="component" value="Chromosome"/>
</dbReference>
<organism evidence="2 3">
    <name type="scientific">Pontibacter actiniarum</name>
    <dbReference type="NCBI Taxonomy" id="323450"/>
    <lineage>
        <taxon>Bacteria</taxon>
        <taxon>Pseudomonadati</taxon>
        <taxon>Bacteroidota</taxon>
        <taxon>Cytophagia</taxon>
        <taxon>Cytophagales</taxon>
        <taxon>Hymenobacteraceae</taxon>
        <taxon>Pontibacter</taxon>
    </lineage>
</organism>
<reference evidence="3" key="1">
    <citation type="submission" date="2017-05" db="EMBL/GenBank/DDBJ databases">
        <authorList>
            <person name="Ray J."/>
            <person name="Price M."/>
            <person name="Deutschbauer A."/>
        </authorList>
    </citation>
    <scope>NUCLEOTIDE SEQUENCE [LARGE SCALE GENOMIC DNA]</scope>
    <source>
        <strain evidence="3">DSM 19842</strain>
    </source>
</reference>
<evidence type="ECO:0000313" key="2">
    <source>
        <dbReference type="EMBL" id="ARS36600.1"/>
    </source>
</evidence>
<dbReference type="RefSeq" id="WP_025608192.1">
    <property type="nucleotide sequence ID" value="NZ_CP021235.1"/>
</dbReference>